<keyword evidence="10" id="KW-1133">Transmembrane helix</keyword>
<keyword evidence="5 10" id="KW-0472">Membrane</keyword>
<evidence type="ECO:0000313" key="12">
    <source>
        <dbReference type="EnsemblMetazoa" id="XP_020901132.1"/>
    </source>
</evidence>
<evidence type="ECO:0000256" key="4">
    <source>
        <dbReference type="ARBA" id="ARBA00022737"/>
    </source>
</evidence>
<dbReference type="InterPro" id="IPR003599">
    <property type="entry name" value="Ig_sub"/>
</dbReference>
<proteinExistence type="predicted"/>
<evidence type="ECO:0000256" key="3">
    <source>
        <dbReference type="ARBA" id="ARBA00022729"/>
    </source>
</evidence>
<dbReference type="PANTHER" id="PTHR12231:SF253">
    <property type="entry name" value="DPR-INTERACTING PROTEIN ETA, ISOFORM B-RELATED"/>
    <property type="match status" value="1"/>
</dbReference>
<evidence type="ECO:0000256" key="2">
    <source>
        <dbReference type="ARBA" id="ARBA00022475"/>
    </source>
</evidence>
<dbReference type="KEGG" id="epa:110239734"/>
<evidence type="ECO:0000313" key="13">
    <source>
        <dbReference type="Proteomes" id="UP000887567"/>
    </source>
</evidence>
<dbReference type="Pfam" id="PF01391">
    <property type="entry name" value="Collagen"/>
    <property type="match status" value="1"/>
</dbReference>
<dbReference type="OrthoDB" id="5987466at2759"/>
<feature type="domain" description="Ig-like" evidence="11">
    <location>
        <begin position="191"/>
        <end position="277"/>
    </location>
</feature>
<dbReference type="SMART" id="SM00409">
    <property type="entry name" value="IG"/>
    <property type="match status" value="1"/>
</dbReference>
<dbReference type="GO" id="GO:0005886">
    <property type="term" value="C:plasma membrane"/>
    <property type="evidence" value="ECO:0007669"/>
    <property type="project" value="UniProtKB-SubCell"/>
</dbReference>
<keyword evidence="13" id="KW-1185">Reference proteome</keyword>
<dbReference type="SMART" id="SM00408">
    <property type="entry name" value="IGc2"/>
    <property type="match status" value="1"/>
</dbReference>
<dbReference type="EnsemblMetazoa" id="XM_021045473.2">
    <property type="protein sequence ID" value="XP_020901132.1"/>
    <property type="gene ID" value="LOC110239734"/>
</dbReference>
<evidence type="ECO:0000256" key="10">
    <source>
        <dbReference type="SAM" id="Phobius"/>
    </source>
</evidence>
<sequence>MADKNVHSCLVSKIAITLSVFGLLLCCGVFIRTELMLNELHSRDIKLTDKMTSKHDMNDGHRFDKDHHSERTFAKQEAKQTKEVLTRKVRDVTTVVNSTINDDVLSKKIHQVVGKAVANLQSAKYWIPIPGPPGPQGKPGPRGPRGRMGKTGRRGKQGPRGFPGKIGLPGPRGMPGPKGPKGDRGPSLARPAVLISPTHLIVNESQSAILHCSSSGYPRPDVVWSKNNGTLPHKRAVADSTGKLDIKHVTTNDSGIYQCKASNLLGSTQTTAKLQVNFRPRLTLNKEPIYRKIGDDIRLPTVT</sequence>
<dbReference type="InterPro" id="IPR036179">
    <property type="entry name" value="Ig-like_dom_sf"/>
</dbReference>
<comment type="subcellular location">
    <subcellularLocation>
        <location evidence="1">Cell membrane</location>
    </subcellularLocation>
</comment>
<dbReference type="Proteomes" id="UP000887567">
    <property type="component" value="Unplaced"/>
</dbReference>
<evidence type="ECO:0000256" key="8">
    <source>
        <dbReference type="ARBA" id="ARBA00023319"/>
    </source>
</evidence>
<keyword evidence="8" id="KW-0393">Immunoglobulin domain</keyword>
<feature type="compositionally biased region" description="Pro residues" evidence="9">
    <location>
        <begin position="129"/>
        <end position="142"/>
    </location>
</feature>
<protein>
    <recommendedName>
        <fullName evidence="11">Ig-like domain-containing protein</fullName>
    </recommendedName>
</protein>
<keyword evidence="10" id="KW-0812">Transmembrane</keyword>
<dbReference type="InterPro" id="IPR013783">
    <property type="entry name" value="Ig-like_fold"/>
</dbReference>
<feature type="compositionally biased region" description="Basic residues" evidence="9">
    <location>
        <begin position="144"/>
        <end position="157"/>
    </location>
</feature>
<dbReference type="InterPro" id="IPR051170">
    <property type="entry name" value="Neural/epithelial_adhesion"/>
</dbReference>
<keyword evidence="4" id="KW-0677">Repeat</keyword>
<dbReference type="Gene3D" id="2.60.40.10">
    <property type="entry name" value="Immunoglobulins"/>
    <property type="match status" value="1"/>
</dbReference>
<dbReference type="InterPro" id="IPR008160">
    <property type="entry name" value="Collagen"/>
</dbReference>
<dbReference type="FunFam" id="2.60.40.10:FF:000005">
    <property type="entry name" value="Neuronal cell adhesion molecule"/>
    <property type="match status" value="1"/>
</dbReference>
<dbReference type="RefSeq" id="XP_020901132.1">
    <property type="nucleotide sequence ID" value="XM_021045473.2"/>
</dbReference>
<reference evidence="12" key="1">
    <citation type="submission" date="2022-11" db="UniProtKB">
        <authorList>
            <consortium name="EnsemblMetazoa"/>
        </authorList>
    </citation>
    <scope>IDENTIFICATION</scope>
</reference>
<keyword evidence="6" id="KW-1015">Disulfide bond</keyword>
<dbReference type="PANTHER" id="PTHR12231">
    <property type="entry name" value="CTX-RELATED TYPE I TRANSMEMBRANE PROTEIN"/>
    <property type="match status" value="1"/>
</dbReference>
<evidence type="ECO:0000256" key="7">
    <source>
        <dbReference type="ARBA" id="ARBA00023180"/>
    </source>
</evidence>
<evidence type="ECO:0000256" key="6">
    <source>
        <dbReference type="ARBA" id="ARBA00023157"/>
    </source>
</evidence>
<feature type="region of interest" description="Disordered" evidence="9">
    <location>
        <begin position="128"/>
        <end position="189"/>
    </location>
</feature>
<evidence type="ECO:0000259" key="11">
    <source>
        <dbReference type="PROSITE" id="PS50835"/>
    </source>
</evidence>
<keyword evidence="2" id="KW-1003">Cell membrane</keyword>
<dbReference type="AlphaFoldDB" id="A0A913X9G2"/>
<keyword evidence="3" id="KW-0732">Signal</keyword>
<dbReference type="SUPFAM" id="SSF48726">
    <property type="entry name" value="Immunoglobulin"/>
    <property type="match status" value="1"/>
</dbReference>
<evidence type="ECO:0000256" key="9">
    <source>
        <dbReference type="SAM" id="MobiDB-lite"/>
    </source>
</evidence>
<dbReference type="PROSITE" id="PS50835">
    <property type="entry name" value="IG_LIKE"/>
    <property type="match status" value="1"/>
</dbReference>
<dbReference type="InterPro" id="IPR007110">
    <property type="entry name" value="Ig-like_dom"/>
</dbReference>
<organism evidence="12 13">
    <name type="scientific">Exaiptasia diaphana</name>
    <name type="common">Tropical sea anemone</name>
    <name type="synonym">Aiptasia pulchella</name>
    <dbReference type="NCBI Taxonomy" id="2652724"/>
    <lineage>
        <taxon>Eukaryota</taxon>
        <taxon>Metazoa</taxon>
        <taxon>Cnidaria</taxon>
        <taxon>Anthozoa</taxon>
        <taxon>Hexacorallia</taxon>
        <taxon>Actiniaria</taxon>
        <taxon>Aiptasiidae</taxon>
        <taxon>Exaiptasia</taxon>
    </lineage>
</organism>
<dbReference type="InterPro" id="IPR003598">
    <property type="entry name" value="Ig_sub2"/>
</dbReference>
<feature type="transmembrane region" description="Helical" evidence="10">
    <location>
        <begin position="14"/>
        <end position="33"/>
    </location>
</feature>
<dbReference type="Pfam" id="PF13927">
    <property type="entry name" value="Ig_3"/>
    <property type="match status" value="1"/>
</dbReference>
<evidence type="ECO:0000256" key="1">
    <source>
        <dbReference type="ARBA" id="ARBA00004236"/>
    </source>
</evidence>
<dbReference type="GeneID" id="110239734"/>
<dbReference type="GO" id="GO:0043005">
    <property type="term" value="C:neuron projection"/>
    <property type="evidence" value="ECO:0007669"/>
    <property type="project" value="TreeGrafter"/>
</dbReference>
<accession>A0A913X9G2</accession>
<evidence type="ECO:0000256" key="5">
    <source>
        <dbReference type="ARBA" id="ARBA00023136"/>
    </source>
</evidence>
<keyword evidence="7" id="KW-0325">Glycoprotein</keyword>
<name>A0A913X9G2_EXADI</name>